<evidence type="ECO:0000313" key="3">
    <source>
        <dbReference type="Proteomes" id="UP001595885"/>
    </source>
</evidence>
<gene>
    <name evidence="2" type="ORF">ACFO3U_09735</name>
</gene>
<feature type="transmembrane region" description="Helical" evidence="1">
    <location>
        <begin position="7"/>
        <end position="25"/>
    </location>
</feature>
<proteinExistence type="predicted"/>
<accession>A0ABV9P510</accession>
<dbReference type="EMBL" id="JBHSGW010000025">
    <property type="protein sequence ID" value="MFC4740271.1"/>
    <property type="molecule type" value="Genomic_DNA"/>
</dbReference>
<comment type="caution">
    <text evidence="2">The sequence shown here is derived from an EMBL/GenBank/DDBJ whole genome shotgun (WGS) entry which is preliminary data.</text>
</comment>
<reference evidence="3" key="1">
    <citation type="journal article" date="2019" name="Int. J. Syst. Evol. Microbiol.">
        <title>The Global Catalogue of Microorganisms (GCM) 10K type strain sequencing project: providing services to taxonomists for standard genome sequencing and annotation.</title>
        <authorList>
            <consortium name="The Broad Institute Genomics Platform"/>
            <consortium name="The Broad Institute Genome Sequencing Center for Infectious Disease"/>
            <person name="Wu L."/>
            <person name="Ma J."/>
        </authorList>
    </citation>
    <scope>NUCLEOTIDE SEQUENCE [LARGE SCALE GENOMIC DNA]</scope>
    <source>
        <strain evidence="3">CCUG 50349</strain>
    </source>
</reference>
<evidence type="ECO:0000313" key="2">
    <source>
        <dbReference type="EMBL" id="MFC4740271.1"/>
    </source>
</evidence>
<dbReference type="Proteomes" id="UP001595885">
    <property type="component" value="Unassembled WGS sequence"/>
</dbReference>
<keyword evidence="1" id="KW-1133">Transmembrane helix</keyword>
<keyword evidence="1" id="KW-0812">Transmembrane</keyword>
<name>A0ABV9P510_9FLAO</name>
<organism evidence="2 3">
    <name type="scientific">Flavobacterium ponti</name>
    <dbReference type="NCBI Taxonomy" id="665133"/>
    <lineage>
        <taxon>Bacteria</taxon>
        <taxon>Pseudomonadati</taxon>
        <taxon>Bacteroidota</taxon>
        <taxon>Flavobacteriia</taxon>
        <taxon>Flavobacteriales</taxon>
        <taxon>Flavobacteriaceae</taxon>
        <taxon>Flavobacterium</taxon>
    </lineage>
</organism>
<sequence length="128" mass="14923">MSLRYRMAFYLFGLMVGIIFVYFFMTKKAEASGVTFCYLPNCRVLKDIRSKPLKIDDEANKKFDEKWVTLEDIKMSLEHGDVDFSKSNKPFENGKLYVIEGKTAANQDIIIEMVNYNDKVVLKDIQKE</sequence>
<protein>
    <submittedName>
        <fullName evidence="2">DUF4258 domain-containing protein</fullName>
    </submittedName>
</protein>
<evidence type="ECO:0000256" key="1">
    <source>
        <dbReference type="SAM" id="Phobius"/>
    </source>
</evidence>
<keyword evidence="3" id="KW-1185">Reference proteome</keyword>
<dbReference type="RefSeq" id="WP_379741312.1">
    <property type="nucleotide sequence ID" value="NZ_JBHSGW010000025.1"/>
</dbReference>
<keyword evidence="1" id="KW-0472">Membrane</keyword>